<dbReference type="AlphaFoldDB" id="A0A6N6VDY8"/>
<dbReference type="GO" id="GO:0032259">
    <property type="term" value="P:methylation"/>
    <property type="evidence" value="ECO:0007669"/>
    <property type="project" value="UniProtKB-KW"/>
</dbReference>
<evidence type="ECO:0000259" key="1">
    <source>
        <dbReference type="Pfam" id="PF08241"/>
    </source>
</evidence>
<name>A0A6N6VDY8_9HYPH</name>
<protein>
    <submittedName>
        <fullName evidence="2">Methyltransferase domain-containing protein</fullName>
    </submittedName>
</protein>
<gene>
    <name evidence="2" type="ORF">F2P47_15065</name>
</gene>
<keyword evidence="3" id="KW-1185">Reference proteome</keyword>
<dbReference type="RefSeq" id="WP_152217212.1">
    <property type="nucleotide sequence ID" value="NZ_WESC01000016.1"/>
</dbReference>
<accession>A0A6N6VDY8</accession>
<reference evidence="2 3" key="1">
    <citation type="submission" date="2019-09" db="EMBL/GenBank/DDBJ databases">
        <title>Parvibaculum sedimenti sp. nov., isolated from sediment.</title>
        <authorList>
            <person name="Wang Y."/>
        </authorList>
    </citation>
    <scope>NUCLEOTIDE SEQUENCE [LARGE SCALE GENOMIC DNA]</scope>
    <source>
        <strain evidence="2 3">HXT-9</strain>
    </source>
</reference>
<dbReference type="GO" id="GO:0008757">
    <property type="term" value="F:S-adenosylmethionine-dependent methyltransferase activity"/>
    <property type="evidence" value="ECO:0007669"/>
    <property type="project" value="InterPro"/>
</dbReference>
<feature type="domain" description="Methyltransferase type 11" evidence="1">
    <location>
        <begin position="82"/>
        <end position="130"/>
    </location>
</feature>
<keyword evidence="2" id="KW-0808">Transferase</keyword>
<sequence length="250" mass="28220">MPMDVIDLRDFYGRPLGRVARSLIGQRIRTLWPEVKGLSVLGLGFATPYLGLFLGEAGRVIGLMPAQQGVLRWPSEGRSLTGLTDEKDLPLEDESMDRVLVVHGLEASEAMRAMLRQVWRVLAPGGRVIIVVPNRRGLWARREVTPFGQGQPFSRSQITQALRESMFSPADWETALFVPPFDWRPLMRSARAWERVGSLLWPRFSGVIIVEATKQIYAATPIRETKRIEAIRQRVRAIAPVSQGWPRKEG</sequence>
<keyword evidence="2" id="KW-0489">Methyltransferase</keyword>
<dbReference type="InterPro" id="IPR013216">
    <property type="entry name" value="Methyltransf_11"/>
</dbReference>
<dbReference type="Pfam" id="PF08241">
    <property type="entry name" value="Methyltransf_11"/>
    <property type="match status" value="1"/>
</dbReference>
<dbReference type="EMBL" id="WESC01000016">
    <property type="protein sequence ID" value="KAB7738760.1"/>
    <property type="molecule type" value="Genomic_DNA"/>
</dbReference>
<evidence type="ECO:0000313" key="2">
    <source>
        <dbReference type="EMBL" id="KAB7738760.1"/>
    </source>
</evidence>
<organism evidence="2 3">
    <name type="scientific">Parvibaculum sedimenti</name>
    <dbReference type="NCBI Taxonomy" id="2608632"/>
    <lineage>
        <taxon>Bacteria</taxon>
        <taxon>Pseudomonadati</taxon>
        <taxon>Pseudomonadota</taxon>
        <taxon>Alphaproteobacteria</taxon>
        <taxon>Hyphomicrobiales</taxon>
        <taxon>Parvibaculaceae</taxon>
        <taxon>Parvibaculum</taxon>
    </lineage>
</organism>
<evidence type="ECO:0000313" key="3">
    <source>
        <dbReference type="Proteomes" id="UP000468901"/>
    </source>
</evidence>
<dbReference type="SUPFAM" id="SSF53335">
    <property type="entry name" value="S-adenosyl-L-methionine-dependent methyltransferases"/>
    <property type="match status" value="1"/>
</dbReference>
<comment type="caution">
    <text evidence="2">The sequence shown here is derived from an EMBL/GenBank/DDBJ whole genome shotgun (WGS) entry which is preliminary data.</text>
</comment>
<dbReference type="Gene3D" id="3.40.50.150">
    <property type="entry name" value="Vaccinia Virus protein VP39"/>
    <property type="match status" value="1"/>
</dbReference>
<dbReference type="InterPro" id="IPR029063">
    <property type="entry name" value="SAM-dependent_MTases_sf"/>
</dbReference>
<dbReference type="CDD" id="cd02440">
    <property type="entry name" value="AdoMet_MTases"/>
    <property type="match status" value="1"/>
</dbReference>
<proteinExistence type="predicted"/>
<dbReference type="Proteomes" id="UP000468901">
    <property type="component" value="Unassembled WGS sequence"/>
</dbReference>